<dbReference type="HOGENOM" id="CLU_526766_0_0_1"/>
<evidence type="ECO:0008006" key="5">
    <source>
        <dbReference type="Google" id="ProtNLM"/>
    </source>
</evidence>
<dbReference type="KEGG" id="cci:CC1G_10566"/>
<accession>A8NDY0</accession>
<dbReference type="OMA" id="MAMSHIT"/>
<dbReference type="AlphaFoldDB" id="A8NDY0"/>
<keyword evidence="4" id="KW-1185">Reference proteome</keyword>
<dbReference type="CDD" id="cd12087">
    <property type="entry name" value="TM_EGFR-like"/>
    <property type="match status" value="1"/>
</dbReference>
<dbReference type="Proteomes" id="UP000001861">
    <property type="component" value="Unassembled WGS sequence"/>
</dbReference>
<dbReference type="InParanoid" id="A8NDY0"/>
<organism evidence="3 4">
    <name type="scientific">Coprinopsis cinerea (strain Okayama-7 / 130 / ATCC MYA-4618 / FGSC 9003)</name>
    <name type="common">Inky cap fungus</name>
    <name type="synonym">Hormographiella aspergillata</name>
    <dbReference type="NCBI Taxonomy" id="240176"/>
    <lineage>
        <taxon>Eukaryota</taxon>
        <taxon>Fungi</taxon>
        <taxon>Dikarya</taxon>
        <taxon>Basidiomycota</taxon>
        <taxon>Agaricomycotina</taxon>
        <taxon>Agaricomycetes</taxon>
        <taxon>Agaricomycetidae</taxon>
        <taxon>Agaricales</taxon>
        <taxon>Agaricineae</taxon>
        <taxon>Psathyrellaceae</taxon>
        <taxon>Coprinopsis</taxon>
    </lineage>
</organism>
<feature type="transmembrane region" description="Helical" evidence="2">
    <location>
        <begin position="322"/>
        <end position="346"/>
    </location>
</feature>
<dbReference type="eggNOG" id="ENOG502S423">
    <property type="taxonomic scope" value="Eukaryota"/>
</dbReference>
<evidence type="ECO:0000313" key="3">
    <source>
        <dbReference type="EMBL" id="EAU88920.2"/>
    </source>
</evidence>
<sequence length="517" mass="54701">MSSTLPRSRQVLYDNTSPRINYEGDWFYRDGFALVGDRNLPYLGGQHGTNESGSLSFAFRGTRIMVQGTNTPAPSGGDGLSWTCSLDGRPFETTRGTRQLHRWPLCTSPVVANGDHVLTINVTNTSSRTTFWVDEFTIDPSVDAVRDLGEMDVIFDENDPAVEYLTGEWVRDQSNSVLSTDEGASVRIRFSGTAATWVGRGLDGFPRGNSTGFYAVDNRDAIPFTILENPAEAGRIFNVELFGTGPLPNGQHTLVVTYQGPAAPITFDKLLVENGDPLIAPASVLPSSTQQPSSSTSEVATPITTLPADNLETDSGSSGTPVGAIVGGTLGGLAIIAITFVLIFYVSKRRRNRDSAFYGGAMFSGRSQPAGLPPETAQITPFTYPTNQPPPSNGYSSTNPSYGGPMSSQTIYMKSPSGPIPVHPSHHHQTSTDWSSSGMGSSGTGPGDITSPTSLTNTQNQSVGSSHEPPPAAAPPGDSKAPLAEASTSGPAVVHHQDSGVRLRASDVVHVPPSYSP</sequence>
<dbReference type="RefSeq" id="XP_001832890.2">
    <property type="nucleotide sequence ID" value="XM_001832838.2"/>
</dbReference>
<keyword evidence="2" id="KW-0472">Membrane</keyword>
<dbReference type="VEuPathDB" id="FungiDB:CC1G_10566"/>
<feature type="compositionally biased region" description="Polar residues" evidence="1">
    <location>
        <begin position="450"/>
        <end position="465"/>
    </location>
</feature>
<feature type="compositionally biased region" description="Polar residues" evidence="1">
    <location>
        <begin position="377"/>
        <end position="386"/>
    </location>
</feature>
<feature type="compositionally biased region" description="Basic and acidic residues" evidence="1">
    <location>
        <begin position="495"/>
        <end position="507"/>
    </location>
</feature>
<keyword evidence="2" id="KW-1133">Transmembrane helix</keyword>
<feature type="region of interest" description="Disordered" evidence="1">
    <location>
        <begin position="362"/>
        <end position="517"/>
    </location>
</feature>
<proteinExistence type="predicted"/>
<gene>
    <name evidence="3" type="ORF">CC1G_10566</name>
</gene>
<feature type="compositionally biased region" description="Polar residues" evidence="1">
    <location>
        <begin position="393"/>
        <end position="412"/>
    </location>
</feature>
<dbReference type="GeneID" id="6009381"/>
<dbReference type="OrthoDB" id="3052647at2759"/>
<evidence type="ECO:0000256" key="2">
    <source>
        <dbReference type="SAM" id="Phobius"/>
    </source>
</evidence>
<dbReference type="Gene3D" id="2.60.120.260">
    <property type="entry name" value="Galactose-binding domain-like"/>
    <property type="match status" value="2"/>
</dbReference>
<evidence type="ECO:0000256" key="1">
    <source>
        <dbReference type="SAM" id="MobiDB-lite"/>
    </source>
</evidence>
<reference evidence="3 4" key="1">
    <citation type="journal article" date="2010" name="Proc. Natl. Acad. Sci. U.S.A.">
        <title>Insights into evolution of multicellular fungi from the assembled chromosomes of the mushroom Coprinopsis cinerea (Coprinus cinereus).</title>
        <authorList>
            <person name="Stajich J.E."/>
            <person name="Wilke S.K."/>
            <person name="Ahren D."/>
            <person name="Au C.H."/>
            <person name="Birren B.W."/>
            <person name="Borodovsky M."/>
            <person name="Burns C."/>
            <person name="Canback B."/>
            <person name="Casselton L.A."/>
            <person name="Cheng C.K."/>
            <person name="Deng J."/>
            <person name="Dietrich F.S."/>
            <person name="Fargo D.C."/>
            <person name="Farman M.L."/>
            <person name="Gathman A.C."/>
            <person name="Goldberg J."/>
            <person name="Guigo R."/>
            <person name="Hoegger P.J."/>
            <person name="Hooker J.B."/>
            <person name="Huggins A."/>
            <person name="James T.Y."/>
            <person name="Kamada T."/>
            <person name="Kilaru S."/>
            <person name="Kodira C."/>
            <person name="Kues U."/>
            <person name="Kupfer D."/>
            <person name="Kwan H.S."/>
            <person name="Lomsadze A."/>
            <person name="Li W."/>
            <person name="Lilly W.W."/>
            <person name="Ma L.J."/>
            <person name="Mackey A.J."/>
            <person name="Manning G."/>
            <person name="Martin F."/>
            <person name="Muraguchi H."/>
            <person name="Natvig D.O."/>
            <person name="Palmerini H."/>
            <person name="Ramesh M.A."/>
            <person name="Rehmeyer C.J."/>
            <person name="Roe B.A."/>
            <person name="Shenoy N."/>
            <person name="Stanke M."/>
            <person name="Ter-Hovhannisyan V."/>
            <person name="Tunlid A."/>
            <person name="Velagapudi R."/>
            <person name="Vision T.J."/>
            <person name="Zeng Q."/>
            <person name="Zolan M.E."/>
            <person name="Pukkila P.J."/>
        </authorList>
    </citation>
    <scope>NUCLEOTIDE SEQUENCE [LARGE SCALE GENOMIC DNA]</scope>
    <source>
        <strain evidence="4">Okayama-7 / 130 / ATCC MYA-4618 / FGSC 9003</strain>
    </source>
</reference>
<protein>
    <recommendedName>
        <fullName evidence="5">Transmembrane protein</fullName>
    </recommendedName>
</protein>
<keyword evidence="2" id="KW-0812">Transmembrane</keyword>
<dbReference type="EMBL" id="AACS02000002">
    <property type="protein sequence ID" value="EAU88920.2"/>
    <property type="molecule type" value="Genomic_DNA"/>
</dbReference>
<name>A8NDY0_COPC7</name>
<comment type="caution">
    <text evidence="3">The sequence shown here is derived from an EMBL/GenBank/DDBJ whole genome shotgun (WGS) entry which is preliminary data.</text>
</comment>
<evidence type="ECO:0000313" key="4">
    <source>
        <dbReference type="Proteomes" id="UP000001861"/>
    </source>
</evidence>